<evidence type="ECO:0000313" key="14">
    <source>
        <dbReference type="EMBL" id="OVA17870.1"/>
    </source>
</evidence>
<proteinExistence type="inferred from homology"/>
<accession>A0A200R5B1</accession>
<evidence type="ECO:0000256" key="5">
    <source>
        <dbReference type="ARBA" id="ARBA00022989"/>
    </source>
</evidence>
<evidence type="ECO:0000256" key="4">
    <source>
        <dbReference type="ARBA" id="ARBA00022692"/>
    </source>
</evidence>
<dbReference type="InterPro" id="IPR001173">
    <property type="entry name" value="Glyco_trans_2-like"/>
</dbReference>
<keyword evidence="5 12" id="KW-1133">Transmembrane helix</keyword>
<keyword evidence="7 12" id="KW-0472">Membrane</keyword>
<dbReference type="GO" id="GO:0000139">
    <property type="term" value="C:Golgi membrane"/>
    <property type="evidence" value="ECO:0007669"/>
    <property type="project" value="UniProtKB-SubCell"/>
</dbReference>
<dbReference type="Gene3D" id="3.90.550.10">
    <property type="entry name" value="Spore Coat Polysaccharide Biosynthesis Protein SpsA, Chain A"/>
    <property type="match status" value="1"/>
</dbReference>
<organism evidence="14 15">
    <name type="scientific">Macleaya cordata</name>
    <name type="common">Five-seeded plume-poppy</name>
    <name type="synonym">Bocconia cordata</name>
    <dbReference type="NCBI Taxonomy" id="56857"/>
    <lineage>
        <taxon>Eukaryota</taxon>
        <taxon>Viridiplantae</taxon>
        <taxon>Streptophyta</taxon>
        <taxon>Embryophyta</taxon>
        <taxon>Tracheophyta</taxon>
        <taxon>Spermatophyta</taxon>
        <taxon>Magnoliopsida</taxon>
        <taxon>Ranunculales</taxon>
        <taxon>Papaveraceae</taxon>
        <taxon>Papaveroideae</taxon>
        <taxon>Macleaya</taxon>
    </lineage>
</organism>
<feature type="transmembrane region" description="Helical" evidence="12">
    <location>
        <begin position="306"/>
        <end position="337"/>
    </location>
</feature>
<feature type="transmembrane region" description="Helical" evidence="12">
    <location>
        <begin position="349"/>
        <end position="376"/>
    </location>
</feature>
<dbReference type="FunFam" id="3.90.550.10:FF:000015">
    <property type="entry name" value="Glucomannan 4-beta-mannosyltransferase 9"/>
    <property type="match status" value="1"/>
</dbReference>
<evidence type="ECO:0000256" key="3">
    <source>
        <dbReference type="ARBA" id="ARBA00022679"/>
    </source>
</evidence>
<evidence type="ECO:0000256" key="11">
    <source>
        <dbReference type="ARBA" id="ARBA00066505"/>
    </source>
</evidence>
<reference evidence="14 15" key="1">
    <citation type="journal article" date="2017" name="Mol. Plant">
        <title>The Genome of Medicinal Plant Macleaya cordata Provides New Insights into Benzylisoquinoline Alkaloids Metabolism.</title>
        <authorList>
            <person name="Liu X."/>
            <person name="Liu Y."/>
            <person name="Huang P."/>
            <person name="Ma Y."/>
            <person name="Qing Z."/>
            <person name="Tang Q."/>
            <person name="Cao H."/>
            <person name="Cheng P."/>
            <person name="Zheng Y."/>
            <person name="Yuan Z."/>
            <person name="Zhou Y."/>
            <person name="Liu J."/>
            <person name="Tang Z."/>
            <person name="Zhuo Y."/>
            <person name="Zhang Y."/>
            <person name="Yu L."/>
            <person name="Huang J."/>
            <person name="Yang P."/>
            <person name="Peng Q."/>
            <person name="Zhang J."/>
            <person name="Jiang W."/>
            <person name="Zhang Z."/>
            <person name="Lin K."/>
            <person name="Ro D.K."/>
            <person name="Chen X."/>
            <person name="Xiong X."/>
            <person name="Shang Y."/>
            <person name="Huang S."/>
            <person name="Zeng J."/>
        </authorList>
    </citation>
    <scope>NUCLEOTIDE SEQUENCE [LARGE SCALE GENOMIC DNA]</scope>
    <source>
        <strain evidence="15">cv. BLH2017</strain>
        <tissue evidence="14">Root</tissue>
    </source>
</reference>
<feature type="transmembrane region" description="Helical" evidence="12">
    <location>
        <begin position="458"/>
        <end position="481"/>
    </location>
</feature>
<evidence type="ECO:0000256" key="8">
    <source>
        <dbReference type="ARBA" id="ARBA00023316"/>
    </source>
</evidence>
<feature type="domain" description="Glycosyltransferase 2-like" evidence="13">
    <location>
        <begin position="140"/>
        <end position="332"/>
    </location>
</feature>
<evidence type="ECO:0000256" key="1">
    <source>
        <dbReference type="ARBA" id="ARBA00004653"/>
    </source>
</evidence>
<dbReference type="SUPFAM" id="SSF53448">
    <property type="entry name" value="Nucleotide-diphospho-sugar transferases"/>
    <property type="match status" value="1"/>
</dbReference>
<comment type="catalytic activity">
    <reaction evidence="9">
        <text>GDP-mannose + (glucomannan)n = GDP + (glucomannan)n+1.</text>
        <dbReference type="EC" id="2.4.1.32"/>
    </reaction>
</comment>
<feature type="transmembrane region" description="Helical" evidence="12">
    <location>
        <begin position="432"/>
        <end position="452"/>
    </location>
</feature>
<dbReference type="EC" id="2.4.1.32" evidence="11"/>
<dbReference type="AlphaFoldDB" id="A0A200R5B1"/>
<keyword evidence="4 12" id="KW-0812">Transmembrane</keyword>
<keyword evidence="3" id="KW-0808">Transferase</keyword>
<name>A0A200R5B1_MACCD</name>
<comment type="similarity">
    <text evidence="10">Belongs to the glycosyltransferase 2 family. Plant cellulose synthase-like A subfamily.</text>
</comment>
<dbReference type="PANTHER" id="PTHR32044:SF77">
    <property type="entry name" value="GLUCOMANNAN 4-BETA-MANNOSYLTRANSFERASE 9"/>
    <property type="match status" value="1"/>
</dbReference>
<keyword evidence="6" id="KW-0333">Golgi apparatus</keyword>
<sequence length="484" mass="55944">MSIMLFIERVYMGIVIVLVKVFGRKLEKRYKWEPIKDDLEMGNSAYPMVLVQIPMYNEREVYQLSIGAACGLSWPSDRIIIQVLDDSTDPTIKDLVELECQRWASKGINIKYEIRDNRNGYKAGALKEGMKHNYVKQCDYIAIFDADFQPEPDFLWRTIPFLVHNPEIGLVQARWRFVNADECLMTRMQEMSLDYHFTVEQEVGSSTYAFFGFNGTAGVWRIAAINEAGGWKDRTTVEDMDLAVRASLKGWKFVYVGDLHVKNELPSTFKAYRYQQHRWSCGPANLFRKMAMEIIRNKRVTLWKKLYVIYSFFFVRKIIAHIVTFVFYCVVIPMIVLVPEVEIPKWGAVYIPSIITMLNAVGTPRSLHLLVFWILFENVMSLHRTKATFIGLLEAGRVNEWVVTEKLGDALKTKPGIKVSKKPRLSRIGERLHLLELGVGAFLFFCACYNVAFGKNHYFIYLYLQAIAFFIMGFGYVGTFVPNS</sequence>
<dbReference type="Proteomes" id="UP000195402">
    <property type="component" value="Unassembled WGS sequence"/>
</dbReference>
<dbReference type="GO" id="GO:0071555">
    <property type="term" value="P:cell wall organization"/>
    <property type="evidence" value="ECO:0007669"/>
    <property type="project" value="UniProtKB-KW"/>
</dbReference>
<keyword evidence="15" id="KW-1185">Reference proteome</keyword>
<dbReference type="PANTHER" id="PTHR32044">
    <property type="entry name" value="GLUCOMANNAN 4-BETA-MANNOSYLTRANSFERASE 9"/>
    <property type="match status" value="1"/>
</dbReference>
<evidence type="ECO:0000256" key="12">
    <source>
        <dbReference type="SAM" id="Phobius"/>
    </source>
</evidence>
<dbReference type="OrthoDB" id="72851at2759"/>
<dbReference type="InParanoid" id="A0A200R5B1"/>
<evidence type="ECO:0000256" key="2">
    <source>
        <dbReference type="ARBA" id="ARBA00022676"/>
    </source>
</evidence>
<dbReference type="CDD" id="cd06437">
    <property type="entry name" value="CESA_CaSu_A2"/>
    <property type="match status" value="1"/>
</dbReference>
<protein>
    <recommendedName>
        <fullName evidence="11">glucomannan 4-beta-mannosyltransferase</fullName>
        <ecNumber evidence="11">2.4.1.32</ecNumber>
    </recommendedName>
</protein>
<dbReference type="STRING" id="56857.A0A200R5B1"/>
<comment type="subcellular location">
    <subcellularLocation>
        <location evidence="1">Golgi apparatus membrane</location>
        <topology evidence="1">Multi-pass membrane protein</topology>
    </subcellularLocation>
</comment>
<dbReference type="EMBL" id="MVGT01000437">
    <property type="protein sequence ID" value="OVA17870.1"/>
    <property type="molecule type" value="Genomic_DNA"/>
</dbReference>
<evidence type="ECO:0000256" key="7">
    <source>
        <dbReference type="ARBA" id="ARBA00023136"/>
    </source>
</evidence>
<dbReference type="OMA" id="IIFFMEV"/>
<evidence type="ECO:0000313" key="15">
    <source>
        <dbReference type="Proteomes" id="UP000195402"/>
    </source>
</evidence>
<feature type="transmembrane region" description="Helical" evidence="12">
    <location>
        <begin position="6"/>
        <end position="23"/>
    </location>
</feature>
<dbReference type="GO" id="GO:0047259">
    <property type="term" value="F:glucomannan 4-beta-mannosyltransferase activity"/>
    <property type="evidence" value="ECO:0007669"/>
    <property type="project" value="UniProtKB-EC"/>
</dbReference>
<evidence type="ECO:0000256" key="6">
    <source>
        <dbReference type="ARBA" id="ARBA00023034"/>
    </source>
</evidence>
<keyword evidence="8" id="KW-0961">Cell wall biogenesis/degradation</keyword>
<evidence type="ECO:0000256" key="9">
    <source>
        <dbReference type="ARBA" id="ARBA00051800"/>
    </source>
</evidence>
<dbReference type="FunCoup" id="A0A200R5B1">
    <property type="interactions" value="20"/>
</dbReference>
<gene>
    <name evidence="14" type="ORF">BVC80_1835g266</name>
</gene>
<evidence type="ECO:0000256" key="10">
    <source>
        <dbReference type="ARBA" id="ARBA00060879"/>
    </source>
</evidence>
<dbReference type="InterPro" id="IPR029044">
    <property type="entry name" value="Nucleotide-diphossugar_trans"/>
</dbReference>
<keyword evidence="2" id="KW-0328">Glycosyltransferase</keyword>
<evidence type="ECO:0000259" key="13">
    <source>
        <dbReference type="Pfam" id="PF13632"/>
    </source>
</evidence>
<dbReference type="Pfam" id="PF13632">
    <property type="entry name" value="Glyco_trans_2_3"/>
    <property type="match status" value="1"/>
</dbReference>
<comment type="caution">
    <text evidence="14">The sequence shown here is derived from an EMBL/GenBank/DDBJ whole genome shotgun (WGS) entry which is preliminary data.</text>
</comment>
<dbReference type="GO" id="GO:0051753">
    <property type="term" value="F:mannan synthase activity"/>
    <property type="evidence" value="ECO:0007669"/>
    <property type="project" value="UniProtKB-ARBA"/>
</dbReference>